<dbReference type="Pfam" id="PF13517">
    <property type="entry name" value="FG-GAP_3"/>
    <property type="match status" value="1"/>
</dbReference>
<feature type="region of interest" description="Disordered" evidence="3">
    <location>
        <begin position="39"/>
        <end position="65"/>
    </location>
</feature>
<dbReference type="Pfam" id="PF13432">
    <property type="entry name" value="TPR_16"/>
    <property type="match status" value="1"/>
</dbReference>
<dbReference type="AlphaFoldDB" id="A0A450S828"/>
<feature type="repeat" description="TPR" evidence="2">
    <location>
        <begin position="180"/>
        <end position="213"/>
    </location>
</feature>
<dbReference type="InterPro" id="IPR019734">
    <property type="entry name" value="TPR_rpt"/>
</dbReference>
<keyword evidence="1" id="KW-0732">Signal</keyword>
<organism evidence="4">
    <name type="scientific">Candidatus Kentrum sp. DK</name>
    <dbReference type="NCBI Taxonomy" id="2126562"/>
    <lineage>
        <taxon>Bacteria</taxon>
        <taxon>Pseudomonadati</taxon>
        <taxon>Pseudomonadota</taxon>
        <taxon>Gammaproteobacteria</taxon>
        <taxon>Candidatus Kentrum</taxon>
    </lineage>
</organism>
<gene>
    <name evidence="4" type="ORF">BECKDK2373B_GA0170837_101946</name>
</gene>
<sequence>MGLIHMQCPPNDLPVSTRHGSALAAMVLVLALAGCQEPPDGEAINKHPSDATTTAGQRPPGAKAPLPAFVPPPEAIGINNRAVGHMGRFEYAKAHGLFAQLVARYPRWTAAKVNLAIATLNRQHEGDEAAALALVDEVLAGEPNQLRAHYVAGILRLYLASPEAAIGHFAKVADGDPDDAYAAYYLGQCLAQTSAPERALESYRRALTLDPYLRSAAYGAFQALQRLQRRDEARAFIAAYQHLATNPRARLAEFKYTRMGAKAEVVALGAAPDTPPIPRPQGPLFADRVSTPLAGAGELAENGNRPVSLTAVDLESDGGPLLFVAGMGEAGQGNRLLRQGPAGGFEALPDHPLARVPQVNAALWGDFDNDGLTDVYLCRRGENQLWRNEGAGNWRDVTATTGTGNGNGNGRFDTVDGAFFDADHDGDLDIFLVNGDGPNGFLYNNRDGTFRAGQINDTEEANRTRASRMILPADLDRDRDADLIVLNGAPPHEVYINDRLWAYHSAPGFAAFAKSPALAAVAGDVDADGRPEIYTLTPSGELIRWSRSSGQEGFVPALMGTPVRGFSPPADGDGDGQAGKDLPWAQLALLDADGDGVLELLLATPDGWGVVRVGEDAAGKPVADSLFTARIPNHGLRGITPLLSEPGKGFGVVGVLAGKDAGTGAGADSAQLAHWPPGAGRYPFVSLRFSGREDVGNALRSNASGIGTRMAARAGARWTIAENFRDHTGPGQGLQPVAIGLGGEEKLDFVSLDWSDGVLQTELDLAPGRRHRITETQRQLSSCPVLFAWDGQRYAFVTDFLGVGGIGYALGPGEYNVPRPWENLLLPSGVRPKDGKYAIKLTEPMEEVAYIDALGLVAYDVPPGWRIALDERMNVEGPAPTGAALFYRRELLPRKVVNDRGETVTDTVLRVDGQAAPVGEWDRRFIGRLAGEHVLTLDFGRDITGQEAADRHGGAAGGEPVLVMDGWVEYPYSQTMFAAWQAGASWEAPTVEALGKDGNWQPVLNRFGYPAGMPRRMSVPLAGLPPGASRLRLRTNQEIYWDRIAVAFPEPVPGMRRQKLPMVAARLAITGFPKRIDHPQHRPGFDYGRRRPFWDTRPMAGLYTKPGPVRALLTEGDDALAIFGAGEEIHVEFETPVAPPPPGWRRYLVLETRGWTKDRDLFTKEGDTVGPLPGSGQDGGRDSERRAALHAGYNTRLVPE</sequence>
<accession>A0A450S828</accession>
<dbReference type="InterPro" id="IPR013517">
    <property type="entry name" value="FG-GAP"/>
</dbReference>
<dbReference type="PANTHER" id="PTHR44103">
    <property type="entry name" value="PROPROTEIN CONVERTASE P"/>
    <property type="match status" value="1"/>
</dbReference>
<dbReference type="PROSITE" id="PS50005">
    <property type="entry name" value="TPR"/>
    <property type="match status" value="1"/>
</dbReference>
<feature type="region of interest" description="Disordered" evidence="3">
    <location>
        <begin position="1162"/>
        <end position="1200"/>
    </location>
</feature>
<dbReference type="PANTHER" id="PTHR44103:SF1">
    <property type="entry name" value="PROPROTEIN CONVERTASE P"/>
    <property type="match status" value="1"/>
</dbReference>
<name>A0A450S828_9GAMM</name>
<evidence type="ECO:0000256" key="2">
    <source>
        <dbReference type="PROSITE-ProRule" id="PRU00339"/>
    </source>
</evidence>
<evidence type="ECO:0000313" key="4">
    <source>
        <dbReference type="EMBL" id="VFJ48039.1"/>
    </source>
</evidence>
<keyword evidence="2" id="KW-0802">TPR repeat</keyword>
<proteinExistence type="predicted"/>
<dbReference type="InterPro" id="IPR028994">
    <property type="entry name" value="Integrin_alpha_N"/>
</dbReference>
<evidence type="ECO:0000256" key="1">
    <source>
        <dbReference type="ARBA" id="ARBA00022729"/>
    </source>
</evidence>
<dbReference type="EMBL" id="CAADEX010000019">
    <property type="protein sequence ID" value="VFJ48039.1"/>
    <property type="molecule type" value="Genomic_DNA"/>
</dbReference>
<dbReference type="SUPFAM" id="SSF69318">
    <property type="entry name" value="Integrin alpha N-terminal domain"/>
    <property type="match status" value="1"/>
</dbReference>
<dbReference type="InterPro" id="IPR011990">
    <property type="entry name" value="TPR-like_helical_dom_sf"/>
</dbReference>
<dbReference type="SUPFAM" id="SSF48452">
    <property type="entry name" value="TPR-like"/>
    <property type="match status" value="1"/>
</dbReference>
<evidence type="ECO:0000256" key="3">
    <source>
        <dbReference type="SAM" id="MobiDB-lite"/>
    </source>
</evidence>
<dbReference type="Gene3D" id="1.25.40.10">
    <property type="entry name" value="Tetratricopeptide repeat domain"/>
    <property type="match status" value="1"/>
</dbReference>
<protein>
    <submittedName>
        <fullName evidence="4">Repeat domain-containing protein</fullName>
    </submittedName>
</protein>
<reference evidence="4" key="1">
    <citation type="submission" date="2019-02" db="EMBL/GenBank/DDBJ databases">
        <authorList>
            <person name="Gruber-Vodicka R. H."/>
            <person name="Seah K. B. B."/>
        </authorList>
    </citation>
    <scope>NUCLEOTIDE SEQUENCE</scope>
    <source>
        <strain evidence="4">BECK_DK47</strain>
    </source>
</reference>